<dbReference type="GO" id="GO:0012505">
    <property type="term" value="C:endomembrane system"/>
    <property type="evidence" value="ECO:0007669"/>
    <property type="project" value="UniProtKB-SubCell"/>
</dbReference>
<dbReference type="GO" id="GO:0009734">
    <property type="term" value="P:auxin-activated signaling pathway"/>
    <property type="evidence" value="ECO:0007669"/>
    <property type="project" value="UniProtKB-KW"/>
</dbReference>
<evidence type="ECO:0000313" key="15">
    <source>
        <dbReference type="Proteomes" id="UP000238479"/>
    </source>
</evidence>
<evidence type="ECO:0000313" key="14">
    <source>
        <dbReference type="EMBL" id="PRQ25081.1"/>
    </source>
</evidence>
<feature type="transmembrane region" description="Helical" evidence="12">
    <location>
        <begin position="249"/>
        <end position="270"/>
    </location>
</feature>
<keyword evidence="7 12" id="KW-1133">Transmembrane helix</keyword>
<evidence type="ECO:0000256" key="11">
    <source>
        <dbReference type="SAM" id="MobiDB-lite"/>
    </source>
</evidence>
<dbReference type="Proteomes" id="UP000238479">
    <property type="component" value="Chromosome 6"/>
</dbReference>
<dbReference type="GO" id="GO:0006865">
    <property type="term" value="P:amino acid transport"/>
    <property type="evidence" value="ECO:0007669"/>
    <property type="project" value="UniProtKB-KW"/>
</dbReference>
<evidence type="ECO:0000256" key="5">
    <source>
        <dbReference type="ARBA" id="ARBA00022847"/>
    </source>
</evidence>
<keyword evidence="6" id="KW-0029">Amino-acid transport</keyword>
<evidence type="ECO:0000256" key="2">
    <source>
        <dbReference type="ARBA" id="ARBA00005590"/>
    </source>
</evidence>
<dbReference type="Pfam" id="PF01490">
    <property type="entry name" value="Aa_trans"/>
    <property type="match status" value="1"/>
</dbReference>
<evidence type="ECO:0000256" key="4">
    <source>
        <dbReference type="ARBA" id="ARBA00022692"/>
    </source>
</evidence>
<sequence>MCKLAPYKCGFSCFSAFKVFKETADMEEVVVMETDCRAELTRGHSFHSFSIRSSSESAQVNPITTSPPCGGEEDGTNWRGPGGGGELNPLDAWLPITESRNGNTFSVTFHLLCSGIGFQALLLPFAFVTLGWAWGIICLSLAFTWQLYTIWLLVQLHESESGIRYSRYIHLAVTAFGPKLGKLLGMFPVMYLSGGTCVQLIIIGGSTIKLFFNTVCDAKSVTATECFLMFTCLAMAGAQFRNLNSMARVSFIGTITAIVYCTLIWALSIAKGRHDDISYDPPLLESNVDRFGGILNALGIIFLAFRGHNVILEIQGTLPSKHPTRKPMWRGVIISYAVIAMCLLPLAVCGFWAYGNKVPSSIGEILIAAAQFGGHKTSKFVLGLICILVVVSCLSAFQIYGMVVFDNLELRYSSKKTKPCARWLRVAFRIFFGVFVFFIAMAFPFLISLAVLIGGLAFPLTYAHPCLMWIAIKKPKRKGVIWCINMGLGCLGLSLSVLLVVAASWNIAHNGLNANFFRP</sequence>
<proteinExistence type="inferred from homology"/>
<comment type="subcellular location">
    <subcellularLocation>
        <location evidence="1">Endomembrane system</location>
        <topology evidence="1">Multi-pass membrane protein</topology>
    </subcellularLocation>
</comment>
<evidence type="ECO:0000259" key="13">
    <source>
        <dbReference type="Pfam" id="PF01490"/>
    </source>
</evidence>
<feature type="transmembrane region" description="Helical" evidence="12">
    <location>
        <begin position="218"/>
        <end position="237"/>
    </location>
</feature>
<evidence type="ECO:0000256" key="3">
    <source>
        <dbReference type="ARBA" id="ARBA00022448"/>
    </source>
</evidence>
<comment type="similarity">
    <text evidence="2">Belongs to the amino acid/polyamine transporter 2 family. Amino acid/auxin permease (AAAP) (TC 2.A.18.1) subfamily.</text>
</comment>
<evidence type="ECO:0000256" key="12">
    <source>
        <dbReference type="SAM" id="Phobius"/>
    </source>
</evidence>
<dbReference type="GO" id="GO:0015293">
    <property type="term" value="F:symporter activity"/>
    <property type="evidence" value="ECO:0007669"/>
    <property type="project" value="UniProtKB-KW"/>
</dbReference>
<keyword evidence="5" id="KW-0769">Symport</keyword>
<feature type="transmembrane region" description="Helical" evidence="12">
    <location>
        <begin position="107"/>
        <end position="126"/>
    </location>
</feature>
<feature type="transmembrane region" description="Helical" evidence="12">
    <location>
        <begin position="333"/>
        <end position="354"/>
    </location>
</feature>
<name>A0A2P6PT32_ROSCH</name>
<keyword evidence="8 12" id="KW-0472">Membrane</keyword>
<keyword evidence="4 12" id="KW-0812">Transmembrane</keyword>
<feature type="region of interest" description="Disordered" evidence="11">
    <location>
        <begin position="59"/>
        <end position="81"/>
    </location>
</feature>
<protein>
    <submittedName>
        <fullName evidence="14">Putative amino acid transporter, transmembrane domain-containing protein</fullName>
    </submittedName>
</protein>
<feature type="transmembrane region" description="Helical" evidence="12">
    <location>
        <begin position="453"/>
        <end position="472"/>
    </location>
</feature>
<feature type="domain" description="Amino acid transporter transmembrane" evidence="13">
    <location>
        <begin position="101"/>
        <end position="501"/>
    </location>
</feature>
<evidence type="ECO:0000256" key="6">
    <source>
        <dbReference type="ARBA" id="ARBA00022970"/>
    </source>
</evidence>
<dbReference type="AlphaFoldDB" id="A0A2P6PT32"/>
<comment type="caution">
    <text evidence="14">The sequence shown here is derived from an EMBL/GenBank/DDBJ whole genome shotgun (WGS) entry which is preliminary data.</text>
</comment>
<feature type="transmembrane region" description="Helical" evidence="12">
    <location>
        <begin position="290"/>
        <end position="312"/>
    </location>
</feature>
<evidence type="ECO:0000256" key="10">
    <source>
        <dbReference type="ARBA" id="ARBA00045588"/>
    </source>
</evidence>
<organism evidence="14 15">
    <name type="scientific">Rosa chinensis</name>
    <name type="common">China rose</name>
    <dbReference type="NCBI Taxonomy" id="74649"/>
    <lineage>
        <taxon>Eukaryota</taxon>
        <taxon>Viridiplantae</taxon>
        <taxon>Streptophyta</taxon>
        <taxon>Embryophyta</taxon>
        <taxon>Tracheophyta</taxon>
        <taxon>Spermatophyta</taxon>
        <taxon>Magnoliopsida</taxon>
        <taxon>eudicotyledons</taxon>
        <taxon>Gunneridae</taxon>
        <taxon>Pentapetalae</taxon>
        <taxon>rosids</taxon>
        <taxon>fabids</taxon>
        <taxon>Rosales</taxon>
        <taxon>Rosaceae</taxon>
        <taxon>Rosoideae</taxon>
        <taxon>Rosoideae incertae sedis</taxon>
        <taxon>Rosa</taxon>
    </lineage>
</organism>
<accession>A0A2P6PT32</accession>
<evidence type="ECO:0000256" key="9">
    <source>
        <dbReference type="ARBA" id="ARBA00023294"/>
    </source>
</evidence>
<dbReference type="InterPro" id="IPR013057">
    <property type="entry name" value="AA_transpt_TM"/>
</dbReference>
<feature type="transmembrane region" description="Helical" evidence="12">
    <location>
        <begin position="426"/>
        <end position="447"/>
    </location>
</feature>
<dbReference type="STRING" id="74649.A0A2P6PT32"/>
<gene>
    <name evidence="14" type="ORF">RchiOBHm_Chr6g0279681</name>
</gene>
<keyword evidence="9" id="KW-0927">Auxin signaling pathway</keyword>
<dbReference type="OMA" id="RMMLRVF"/>
<evidence type="ECO:0000256" key="1">
    <source>
        <dbReference type="ARBA" id="ARBA00004127"/>
    </source>
</evidence>
<feature type="transmembrane region" description="Helical" evidence="12">
    <location>
        <begin position="189"/>
        <end position="212"/>
    </location>
</feature>
<evidence type="ECO:0000256" key="7">
    <source>
        <dbReference type="ARBA" id="ARBA00022989"/>
    </source>
</evidence>
<evidence type="ECO:0000256" key="8">
    <source>
        <dbReference type="ARBA" id="ARBA00023136"/>
    </source>
</evidence>
<keyword evidence="3" id="KW-0813">Transport</keyword>
<comment type="function">
    <text evidence="10">Carrier protein involved in proton-driven auxin influx. Mediates the formation of auxin gradient from developing leaves (site of auxin biosynthesis) to tips by contributing to the loading of auxin in vascular tissues and facilitating acropetal (base to tip) auxin transport within inner tissues of the root apex, and basipetal (tip to base) auxin transport within outer tissues of the root apex. May be involved in lateral roots and nodules formation.</text>
</comment>
<reference evidence="14 15" key="1">
    <citation type="journal article" date="2018" name="Nat. Genet.">
        <title>The Rosa genome provides new insights in the design of modern roses.</title>
        <authorList>
            <person name="Bendahmane M."/>
        </authorList>
    </citation>
    <scope>NUCLEOTIDE SEQUENCE [LARGE SCALE GENOMIC DNA]</scope>
    <source>
        <strain evidence="15">cv. Old Blush</strain>
    </source>
</reference>
<dbReference type="PANTHER" id="PTHR48017">
    <property type="entry name" value="OS05G0424000 PROTEIN-RELATED"/>
    <property type="match status" value="1"/>
</dbReference>
<dbReference type="EMBL" id="PDCK01000044">
    <property type="protein sequence ID" value="PRQ25081.1"/>
    <property type="molecule type" value="Genomic_DNA"/>
</dbReference>
<keyword evidence="15" id="KW-1185">Reference proteome</keyword>
<feature type="transmembrane region" description="Helical" evidence="12">
    <location>
        <begin position="479"/>
        <end position="505"/>
    </location>
</feature>
<dbReference type="Gramene" id="PRQ25081">
    <property type="protein sequence ID" value="PRQ25081"/>
    <property type="gene ID" value="RchiOBHm_Chr6g0279681"/>
</dbReference>
<feature type="transmembrane region" description="Helical" evidence="12">
    <location>
        <begin position="380"/>
        <end position="405"/>
    </location>
</feature>
<feature type="transmembrane region" description="Helical" evidence="12">
    <location>
        <begin position="132"/>
        <end position="154"/>
    </location>
</feature>